<dbReference type="InterPro" id="IPR036590">
    <property type="entry name" value="SRAP-like"/>
</dbReference>
<accession>A0ABV4TYI1</accession>
<evidence type="ECO:0000256" key="2">
    <source>
        <dbReference type="ARBA" id="ARBA00022670"/>
    </source>
</evidence>
<protein>
    <recommendedName>
        <fullName evidence="8">Abasic site processing protein</fullName>
        <ecNumber evidence="8">3.4.-.-</ecNumber>
    </recommendedName>
</protein>
<feature type="region of interest" description="Disordered" evidence="9">
    <location>
        <begin position="209"/>
        <end position="232"/>
    </location>
</feature>
<comment type="caution">
    <text evidence="10">The sequence shown here is derived from an EMBL/GenBank/DDBJ whole genome shotgun (WGS) entry which is preliminary data.</text>
</comment>
<dbReference type="RefSeq" id="WP_373657152.1">
    <property type="nucleotide sequence ID" value="NZ_JBGUAW010000013.1"/>
</dbReference>
<evidence type="ECO:0000256" key="1">
    <source>
        <dbReference type="ARBA" id="ARBA00008136"/>
    </source>
</evidence>
<evidence type="ECO:0000256" key="5">
    <source>
        <dbReference type="ARBA" id="ARBA00023124"/>
    </source>
</evidence>
<dbReference type="EMBL" id="JBGUAW010000013">
    <property type="protein sequence ID" value="MFA9462362.1"/>
    <property type="molecule type" value="Genomic_DNA"/>
</dbReference>
<evidence type="ECO:0000256" key="6">
    <source>
        <dbReference type="ARBA" id="ARBA00023125"/>
    </source>
</evidence>
<evidence type="ECO:0000313" key="10">
    <source>
        <dbReference type="EMBL" id="MFA9462362.1"/>
    </source>
</evidence>
<keyword evidence="7" id="KW-0456">Lyase</keyword>
<evidence type="ECO:0000256" key="9">
    <source>
        <dbReference type="SAM" id="MobiDB-lite"/>
    </source>
</evidence>
<sequence>MCGRYGLFTPEEDLAELFRARIRDTDWRPSYNLAPSQTGMVCREPEAGQRELSALEWGLIPFWAKDPRETRSKYSLINARAESVAEKASFKAAFKYRRCLIPADGFYEWHTEGTGPKQPYWIRFRSGNPMSFAGLWERWEGTLDGERRTLETYTIIVGPPNELLGRIHYRMPVILGQEDWDIWLDPGMKETEALRQLLQPYPADGMEAYPVSRRVNNPKNDQPELLEATEEG</sequence>
<evidence type="ECO:0000256" key="3">
    <source>
        <dbReference type="ARBA" id="ARBA00022763"/>
    </source>
</evidence>
<evidence type="ECO:0000256" key="4">
    <source>
        <dbReference type="ARBA" id="ARBA00022801"/>
    </source>
</evidence>
<dbReference type="SUPFAM" id="SSF143081">
    <property type="entry name" value="BB1717-like"/>
    <property type="match status" value="1"/>
</dbReference>
<dbReference type="PANTHER" id="PTHR13604:SF0">
    <property type="entry name" value="ABASIC SITE PROCESSING PROTEIN HMCES"/>
    <property type="match status" value="1"/>
</dbReference>
<gene>
    <name evidence="10" type="ORF">ACERLL_16230</name>
</gene>
<dbReference type="Proteomes" id="UP001575181">
    <property type="component" value="Unassembled WGS sequence"/>
</dbReference>
<keyword evidence="4 8" id="KW-0378">Hydrolase</keyword>
<dbReference type="EC" id="3.4.-.-" evidence="8"/>
<evidence type="ECO:0000256" key="7">
    <source>
        <dbReference type="ARBA" id="ARBA00023239"/>
    </source>
</evidence>
<reference evidence="10 11" key="1">
    <citation type="submission" date="2024-08" db="EMBL/GenBank/DDBJ databases">
        <title>Whole-genome sequencing of halo(alkali)philic microorganisms from hypersaline lakes.</title>
        <authorList>
            <person name="Sorokin D.Y."/>
            <person name="Merkel A.Y."/>
            <person name="Messina E."/>
            <person name="Yakimov M."/>
        </authorList>
    </citation>
    <scope>NUCLEOTIDE SEQUENCE [LARGE SCALE GENOMIC DNA]</scope>
    <source>
        <strain evidence="10 11">Cl-TMA</strain>
    </source>
</reference>
<keyword evidence="3" id="KW-0227">DNA damage</keyword>
<dbReference type="PANTHER" id="PTHR13604">
    <property type="entry name" value="DC12-RELATED"/>
    <property type="match status" value="1"/>
</dbReference>
<keyword evidence="6" id="KW-0238">DNA-binding</keyword>
<proteinExistence type="inferred from homology"/>
<keyword evidence="11" id="KW-1185">Reference proteome</keyword>
<dbReference type="Gene3D" id="3.90.1680.10">
    <property type="entry name" value="SOS response associated peptidase-like"/>
    <property type="match status" value="1"/>
</dbReference>
<keyword evidence="5" id="KW-0190">Covalent protein-DNA linkage</keyword>
<dbReference type="InterPro" id="IPR003738">
    <property type="entry name" value="SRAP"/>
</dbReference>
<comment type="similarity">
    <text evidence="1 8">Belongs to the SOS response-associated peptidase family.</text>
</comment>
<dbReference type="Pfam" id="PF02586">
    <property type="entry name" value="SRAP"/>
    <property type="match status" value="1"/>
</dbReference>
<dbReference type="GO" id="GO:0016787">
    <property type="term" value="F:hydrolase activity"/>
    <property type="evidence" value="ECO:0007669"/>
    <property type="project" value="UniProtKB-KW"/>
</dbReference>
<evidence type="ECO:0000313" key="11">
    <source>
        <dbReference type="Proteomes" id="UP001575181"/>
    </source>
</evidence>
<keyword evidence="2 8" id="KW-0645">Protease</keyword>
<evidence type="ECO:0000256" key="8">
    <source>
        <dbReference type="RuleBase" id="RU364100"/>
    </source>
</evidence>
<organism evidence="10 11">
    <name type="scientific">Thiohalorhabdus methylotrophus</name>
    <dbReference type="NCBI Taxonomy" id="3242694"/>
    <lineage>
        <taxon>Bacteria</taxon>
        <taxon>Pseudomonadati</taxon>
        <taxon>Pseudomonadota</taxon>
        <taxon>Gammaproteobacteria</taxon>
        <taxon>Thiohalorhabdales</taxon>
        <taxon>Thiohalorhabdaceae</taxon>
        <taxon>Thiohalorhabdus</taxon>
    </lineage>
</organism>
<name>A0ABV4TYI1_9GAMM</name>